<dbReference type="PRINTS" id="PR00625">
    <property type="entry name" value="JDOMAIN"/>
</dbReference>
<dbReference type="Proteomes" id="UP000288805">
    <property type="component" value="Unassembled WGS sequence"/>
</dbReference>
<accession>A0A438JL89</accession>
<dbReference type="AlphaFoldDB" id="A0A438JL89"/>
<dbReference type="InterPro" id="IPR036869">
    <property type="entry name" value="J_dom_sf"/>
</dbReference>
<feature type="transmembrane region" description="Helical" evidence="1">
    <location>
        <begin position="286"/>
        <end position="311"/>
    </location>
</feature>
<keyword evidence="1" id="KW-0472">Membrane</keyword>
<reference evidence="3 4" key="1">
    <citation type="journal article" date="2018" name="PLoS Genet.">
        <title>Population sequencing reveals clonal diversity and ancestral inbreeding in the grapevine cultivar Chardonnay.</title>
        <authorList>
            <person name="Roach M.J."/>
            <person name="Johnson D.L."/>
            <person name="Bohlmann J."/>
            <person name="van Vuuren H.J."/>
            <person name="Jones S.J."/>
            <person name="Pretorius I.S."/>
            <person name="Schmidt S.A."/>
            <person name="Borneman A.R."/>
        </authorList>
    </citation>
    <scope>NUCLEOTIDE SEQUENCE [LARGE SCALE GENOMIC DNA]</scope>
    <source>
        <strain evidence="4">cv. Chardonnay</strain>
        <tissue evidence="3">Leaf</tissue>
    </source>
</reference>
<dbReference type="PROSITE" id="PS50076">
    <property type="entry name" value="DNAJ_2"/>
    <property type="match status" value="1"/>
</dbReference>
<name>A0A438JL89_VITVI</name>
<dbReference type="InterPro" id="IPR018253">
    <property type="entry name" value="DnaJ_domain_CS"/>
</dbReference>
<proteinExistence type="predicted"/>
<keyword evidence="1" id="KW-0812">Transmembrane</keyword>
<dbReference type="Pfam" id="PF00226">
    <property type="entry name" value="DnaJ"/>
    <property type="match status" value="1"/>
</dbReference>
<feature type="transmembrane region" description="Helical" evidence="1">
    <location>
        <begin position="355"/>
        <end position="373"/>
    </location>
</feature>
<dbReference type="FunFam" id="1.10.287.110:FF:000227">
    <property type="entry name" value="Uncharacterized protein"/>
    <property type="match status" value="1"/>
</dbReference>
<evidence type="ECO:0000259" key="2">
    <source>
        <dbReference type="PROSITE" id="PS50076"/>
    </source>
</evidence>
<evidence type="ECO:0000256" key="1">
    <source>
        <dbReference type="SAM" id="Phobius"/>
    </source>
</evidence>
<feature type="transmembrane region" description="Helical" evidence="1">
    <location>
        <begin position="323"/>
        <end position="348"/>
    </location>
</feature>
<gene>
    <name evidence="3" type="primary">dnaJ_6</name>
    <name evidence="3" type="ORF">CK203_012233</name>
</gene>
<organism evidence="3 4">
    <name type="scientific">Vitis vinifera</name>
    <name type="common">Grape</name>
    <dbReference type="NCBI Taxonomy" id="29760"/>
    <lineage>
        <taxon>Eukaryota</taxon>
        <taxon>Viridiplantae</taxon>
        <taxon>Streptophyta</taxon>
        <taxon>Embryophyta</taxon>
        <taxon>Tracheophyta</taxon>
        <taxon>Spermatophyta</taxon>
        <taxon>Magnoliopsida</taxon>
        <taxon>eudicotyledons</taxon>
        <taxon>Gunneridae</taxon>
        <taxon>Pentapetalae</taxon>
        <taxon>rosids</taxon>
        <taxon>Vitales</taxon>
        <taxon>Vitaceae</taxon>
        <taxon>Viteae</taxon>
        <taxon>Vitis</taxon>
    </lineage>
</organism>
<dbReference type="InterPro" id="IPR001623">
    <property type="entry name" value="DnaJ_domain"/>
</dbReference>
<dbReference type="KEGG" id="vvi:100260668"/>
<sequence>MEKRPKRREYTERNEPKREKHEAENSYFWFLNNQRFVFLVHVYNVGLSWAWPKPILEWAFQAHCERRIFIFTEPLRELGGRDDCLKMQARLMVGPSSINGGGLISAAAKGMILLVDPRTRSHGHGRTAKCRCRAAINGDQDHYAVLGLSRAASSVDIKRAYRLLARKYHPDVSKDSQAGEVFKSIRLAYEILSNEATRSQYDRALRFQEHTGWPWRGSQNYNHEFEDRIRTYRWADLRRKMQRERYWERYNANGQNFSAYSETDEIFEEETPDEERGPFTEVLRSAFLSLFLMQTFGSQIALTFTALMAFVDRKLDAGYKLGYLIAWILGGRGGILLTLCLSFASWVCGKTSSSVVTLVVVAMWVGSNLARYAPLPQGALLTLLYMSIKLQVDLN</sequence>
<keyword evidence="1" id="KW-1133">Transmembrane helix</keyword>
<evidence type="ECO:0000313" key="4">
    <source>
        <dbReference type="Proteomes" id="UP000288805"/>
    </source>
</evidence>
<dbReference type="PANTHER" id="PTHR43096">
    <property type="entry name" value="DNAJ HOMOLOG 1, MITOCHONDRIAL-RELATED"/>
    <property type="match status" value="1"/>
</dbReference>
<dbReference type="PROSITE" id="PS00636">
    <property type="entry name" value="DNAJ_1"/>
    <property type="match status" value="1"/>
</dbReference>
<protein>
    <submittedName>
        <fullName evidence="3">Chaperone protein DnaJ</fullName>
    </submittedName>
</protein>
<dbReference type="SUPFAM" id="SSF46565">
    <property type="entry name" value="Chaperone J-domain"/>
    <property type="match status" value="1"/>
</dbReference>
<dbReference type="SMART" id="SM00271">
    <property type="entry name" value="DnaJ"/>
    <property type="match status" value="1"/>
</dbReference>
<dbReference type="EMBL" id="QGNW01000037">
    <property type="protein sequence ID" value="RVX09731.1"/>
    <property type="molecule type" value="Genomic_DNA"/>
</dbReference>
<dbReference type="OrthoDB" id="376357at2759"/>
<dbReference type="Gene3D" id="1.10.287.110">
    <property type="entry name" value="DnaJ domain"/>
    <property type="match status" value="1"/>
</dbReference>
<evidence type="ECO:0000313" key="3">
    <source>
        <dbReference type="EMBL" id="RVX09731.1"/>
    </source>
</evidence>
<comment type="caution">
    <text evidence="3">The sequence shown here is derived from an EMBL/GenBank/DDBJ whole genome shotgun (WGS) entry which is preliminary data.</text>
</comment>
<feature type="domain" description="J" evidence="2">
    <location>
        <begin position="141"/>
        <end position="205"/>
    </location>
</feature>
<dbReference type="PANTHER" id="PTHR43096:SF58">
    <property type="entry name" value="CHAPERONE DNAJ-DOMAIN SUPERFAMILY PROTEIN"/>
    <property type="match status" value="1"/>
</dbReference>
<dbReference type="CDD" id="cd06257">
    <property type="entry name" value="DnaJ"/>
    <property type="match status" value="1"/>
</dbReference>